<gene>
    <name evidence="1" type="ORF">AFI02nite_09640</name>
</gene>
<evidence type="ECO:0000313" key="1">
    <source>
        <dbReference type="EMBL" id="GEK12928.1"/>
    </source>
</evidence>
<name>A0A510UE93_ALIFS</name>
<evidence type="ECO:0000313" key="2">
    <source>
        <dbReference type="Proteomes" id="UP000321787"/>
    </source>
</evidence>
<dbReference type="EMBL" id="BJTZ01000004">
    <property type="protein sequence ID" value="GEK12928.1"/>
    <property type="molecule type" value="Genomic_DNA"/>
</dbReference>
<protein>
    <submittedName>
        <fullName evidence="1">Uncharacterized protein</fullName>
    </submittedName>
</protein>
<organism evidence="1 2">
    <name type="scientific">Aliivibrio fischeri</name>
    <name type="common">Vibrio fischeri</name>
    <dbReference type="NCBI Taxonomy" id="668"/>
    <lineage>
        <taxon>Bacteria</taxon>
        <taxon>Pseudomonadati</taxon>
        <taxon>Pseudomonadota</taxon>
        <taxon>Gammaproteobacteria</taxon>
        <taxon>Vibrionales</taxon>
        <taxon>Vibrionaceae</taxon>
        <taxon>Aliivibrio</taxon>
    </lineage>
</organism>
<dbReference type="Proteomes" id="UP000321787">
    <property type="component" value="Unassembled WGS sequence"/>
</dbReference>
<proteinExistence type="predicted"/>
<sequence length="132" mass="14682">MKIECPHCQTDNKIEFAENIVCKECEKSFKGFKFSKRKLISSGAVLAVGLIGGYKVNTALDEVRYPLEAEYALVDSCINGSKNMVSTSWYESKRELCLCALGKTTEDISYSTYQSDQNAFVSAFKQNTKGCS</sequence>
<dbReference type="RefSeq" id="WP_146862271.1">
    <property type="nucleotide sequence ID" value="NZ_BJTZ01000004.1"/>
</dbReference>
<dbReference type="AlphaFoldDB" id="A0A510UE93"/>
<accession>A0A510UE93</accession>
<comment type="caution">
    <text evidence="1">The sequence shown here is derived from an EMBL/GenBank/DDBJ whole genome shotgun (WGS) entry which is preliminary data.</text>
</comment>
<reference evidence="1 2" key="1">
    <citation type="submission" date="2019-07" db="EMBL/GenBank/DDBJ databases">
        <title>Whole genome shotgun sequence of Aliivibrio fischeri NBRC 101058.</title>
        <authorList>
            <person name="Hosoyama A."/>
            <person name="Uohara A."/>
            <person name="Ohji S."/>
            <person name="Ichikawa N."/>
        </authorList>
    </citation>
    <scope>NUCLEOTIDE SEQUENCE [LARGE SCALE GENOMIC DNA]</scope>
    <source>
        <strain evidence="1 2">NBRC 101058</strain>
    </source>
</reference>